<dbReference type="EMBL" id="VSSQ01073634">
    <property type="protein sequence ID" value="MPN24702.1"/>
    <property type="molecule type" value="Genomic_DNA"/>
</dbReference>
<gene>
    <name evidence="1" type="ORF">SDC9_172104</name>
</gene>
<organism evidence="1">
    <name type="scientific">bioreactor metagenome</name>
    <dbReference type="NCBI Taxonomy" id="1076179"/>
    <lineage>
        <taxon>unclassified sequences</taxon>
        <taxon>metagenomes</taxon>
        <taxon>ecological metagenomes</taxon>
    </lineage>
</organism>
<protein>
    <submittedName>
        <fullName evidence="1">Uncharacterized protein</fullName>
    </submittedName>
</protein>
<sequence length="80" mass="8484">MGRALRLAGGRAGIHDVFAVGAVLRVPAVACPLGVARGIHPDDLFDDRGGRAELLAQLHRIHRAIFDTLPAGDTFVAVYL</sequence>
<dbReference type="AlphaFoldDB" id="A0A645GF99"/>
<comment type="caution">
    <text evidence="1">The sequence shown here is derived from an EMBL/GenBank/DDBJ whole genome shotgun (WGS) entry which is preliminary data.</text>
</comment>
<reference evidence="1" key="1">
    <citation type="submission" date="2019-08" db="EMBL/GenBank/DDBJ databases">
        <authorList>
            <person name="Kucharzyk K."/>
            <person name="Murdoch R.W."/>
            <person name="Higgins S."/>
            <person name="Loffler F."/>
        </authorList>
    </citation>
    <scope>NUCLEOTIDE SEQUENCE</scope>
</reference>
<name>A0A645GF99_9ZZZZ</name>
<proteinExistence type="predicted"/>
<evidence type="ECO:0000313" key="1">
    <source>
        <dbReference type="EMBL" id="MPN24702.1"/>
    </source>
</evidence>
<accession>A0A645GF99</accession>